<evidence type="ECO:0000256" key="4">
    <source>
        <dbReference type="ARBA" id="ARBA00022695"/>
    </source>
</evidence>
<keyword evidence="2 12" id="KW-0639">Primosome</keyword>
<dbReference type="InterPro" id="IPR002694">
    <property type="entry name" value="Znf_CHC2"/>
</dbReference>
<comment type="caution">
    <text evidence="15">The sequence shown here is derived from an EMBL/GenBank/DDBJ whole genome shotgun (WGS) entry which is preliminary data.</text>
</comment>
<keyword evidence="7 12" id="KW-0863">Zinc-finger</keyword>
<dbReference type="SUPFAM" id="SSF57783">
    <property type="entry name" value="Zinc beta-ribbon"/>
    <property type="match status" value="1"/>
</dbReference>
<name>A0A850Q782_9RHOB</name>
<dbReference type="Proteomes" id="UP000592216">
    <property type="component" value="Unassembled WGS sequence"/>
</dbReference>
<evidence type="ECO:0000256" key="5">
    <source>
        <dbReference type="ARBA" id="ARBA00022705"/>
    </source>
</evidence>
<comment type="domain">
    <text evidence="12">Contains an N-terminal zinc-binding domain, a central core domain that contains the primase activity, and a C-terminal DnaB-binding domain.</text>
</comment>
<dbReference type="FunFam" id="3.90.980.10:FF:000001">
    <property type="entry name" value="DNA primase"/>
    <property type="match status" value="1"/>
</dbReference>
<dbReference type="Pfam" id="PF13662">
    <property type="entry name" value="Toprim_4"/>
    <property type="match status" value="1"/>
</dbReference>
<keyword evidence="11 12" id="KW-0804">Transcription</keyword>
<dbReference type="InterPro" id="IPR037068">
    <property type="entry name" value="DNA_primase_core_N_sf"/>
</dbReference>
<dbReference type="InterPro" id="IPR006295">
    <property type="entry name" value="DNA_primase_DnaG"/>
</dbReference>
<dbReference type="GO" id="GO:0006269">
    <property type="term" value="P:DNA replication, synthesis of primer"/>
    <property type="evidence" value="ECO:0007669"/>
    <property type="project" value="UniProtKB-UniRule"/>
</dbReference>
<feature type="compositionally biased region" description="Basic and acidic residues" evidence="13">
    <location>
        <begin position="430"/>
        <end position="441"/>
    </location>
</feature>
<dbReference type="GO" id="GO:0005737">
    <property type="term" value="C:cytoplasm"/>
    <property type="evidence" value="ECO:0007669"/>
    <property type="project" value="TreeGrafter"/>
</dbReference>
<dbReference type="InterPro" id="IPR050219">
    <property type="entry name" value="DnaG_primase"/>
</dbReference>
<dbReference type="EMBL" id="JABCJE010000009">
    <property type="protein sequence ID" value="NVO24813.1"/>
    <property type="molecule type" value="Genomic_DNA"/>
</dbReference>
<comment type="similarity">
    <text evidence="12">Belongs to the DnaG primase family.</text>
</comment>
<dbReference type="GO" id="GO:0000428">
    <property type="term" value="C:DNA-directed RNA polymerase complex"/>
    <property type="evidence" value="ECO:0007669"/>
    <property type="project" value="UniProtKB-KW"/>
</dbReference>
<keyword evidence="8 12" id="KW-0862">Zinc</keyword>
<dbReference type="SMART" id="SM00400">
    <property type="entry name" value="ZnF_CHCC"/>
    <property type="match status" value="1"/>
</dbReference>
<evidence type="ECO:0000313" key="16">
    <source>
        <dbReference type="Proteomes" id="UP000592216"/>
    </source>
</evidence>
<dbReference type="GO" id="GO:0008270">
    <property type="term" value="F:zinc ion binding"/>
    <property type="evidence" value="ECO:0007669"/>
    <property type="project" value="UniProtKB-UniRule"/>
</dbReference>
<dbReference type="CDD" id="cd03364">
    <property type="entry name" value="TOPRIM_DnaG_primases"/>
    <property type="match status" value="1"/>
</dbReference>
<dbReference type="GO" id="GO:0003677">
    <property type="term" value="F:DNA binding"/>
    <property type="evidence" value="ECO:0007669"/>
    <property type="project" value="UniProtKB-KW"/>
</dbReference>
<keyword evidence="1 12" id="KW-0240">DNA-directed RNA polymerase</keyword>
<proteinExistence type="inferred from homology"/>
<evidence type="ECO:0000256" key="12">
    <source>
        <dbReference type="HAMAP-Rule" id="MF_00974"/>
    </source>
</evidence>
<accession>A0A850Q782</accession>
<protein>
    <recommendedName>
        <fullName evidence="12">DNA primase</fullName>
        <ecNumber evidence="12">2.7.7.101</ecNumber>
    </recommendedName>
</protein>
<dbReference type="Pfam" id="PF10410">
    <property type="entry name" value="DnaB_bind"/>
    <property type="match status" value="1"/>
</dbReference>
<keyword evidence="4 12" id="KW-0548">Nucleotidyltransferase</keyword>
<dbReference type="PANTHER" id="PTHR30313">
    <property type="entry name" value="DNA PRIMASE"/>
    <property type="match status" value="1"/>
</dbReference>
<evidence type="ECO:0000256" key="10">
    <source>
        <dbReference type="ARBA" id="ARBA00023125"/>
    </source>
</evidence>
<evidence type="ECO:0000256" key="11">
    <source>
        <dbReference type="ARBA" id="ARBA00023163"/>
    </source>
</evidence>
<dbReference type="NCBIfam" id="TIGR01391">
    <property type="entry name" value="dnaG"/>
    <property type="match status" value="1"/>
</dbReference>
<feature type="domain" description="Toprim" evidence="14">
    <location>
        <begin position="261"/>
        <end position="343"/>
    </location>
</feature>
<dbReference type="EC" id="2.7.7.101" evidence="12"/>
<keyword evidence="3 12" id="KW-0808">Transferase</keyword>
<dbReference type="GO" id="GO:0003899">
    <property type="term" value="F:DNA-directed RNA polymerase activity"/>
    <property type="evidence" value="ECO:0007669"/>
    <property type="project" value="UniProtKB-UniRule"/>
</dbReference>
<keyword evidence="5 12" id="KW-0235">DNA replication</keyword>
<dbReference type="InterPro" id="IPR030846">
    <property type="entry name" value="DnaG_bac"/>
</dbReference>
<dbReference type="HAMAP" id="MF_00974">
    <property type="entry name" value="DNA_primase_DnaG"/>
    <property type="match status" value="1"/>
</dbReference>
<dbReference type="PROSITE" id="PS50880">
    <property type="entry name" value="TOPRIM"/>
    <property type="match status" value="1"/>
</dbReference>
<dbReference type="InterPro" id="IPR036977">
    <property type="entry name" value="DNA_primase_Znf_CHC2"/>
</dbReference>
<dbReference type="Gene3D" id="3.40.1360.10">
    <property type="match status" value="1"/>
</dbReference>
<dbReference type="SUPFAM" id="SSF56731">
    <property type="entry name" value="DNA primase core"/>
    <property type="match status" value="1"/>
</dbReference>
<evidence type="ECO:0000259" key="14">
    <source>
        <dbReference type="PROSITE" id="PS50880"/>
    </source>
</evidence>
<comment type="function">
    <text evidence="12">RNA polymerase that catalyzes the synthesis of short RNA molecules used as primers for DNA polymerase during DNA replication.</text>
</comment>
<keyword evidence="9" id="KW-0460">Magnesium</keyword>
<dbReference type="InterPro" id="IPR013264">
    <property type="entry name" value="DNAG_N"/>
</dbReference>
<reference evidence="15 16" key="1">
    <citation type="submission" date="2020-04" db="EMBL/GenBank/DDBJ databases">
        <title>Donghicola sp., a member of the Rhodobacteraceae family isolated from mangrove forest in Thailand.</title>
        <authorList>
            <person name="Charoenyingcharoen P."/>
            <person name="Yukphan P."/>
        </authorList>
    </citation>
    <scope>NUCLEOTIDE SEQUENCE [LARGE SCALE GENOMIC DNA]</scope>
    <source>
        <strain evidence="15 16">B5-SW-15</strain>
    </source>
</reference>
<dbReference type="Gene3D" id="3.90.980.10">
    <property type="entry name" value="DNA primase, catalytic core, N-terminal domain"/>
    <property type="match status" value="1"/>
</dbReference>
<dbReference type="InterPro" id="IPR006171">
    <property type="entry name" value="TOPRIM_dom"/>
</dbReference>
<dbReference type="InterPro" id="IPR019475">
    <property type="entry name" value="DNA_primase_DnaB-bd"/>
</dbReference>
<evidence type="ECO:0000256" key="7">
    <source>
        <dbReference type="ARBA" id="ARBA00022771"/>
    </source>
</evidence>
<feature type="zinc finger region" description="CHC2-type" evidence="12">
    <location>
        <begin position="42"/>
        <end position="66"/>
    </location>
</feature>
<evidence type="ECO:0000313" key="15">
    <source>
        <dbReference type="EMBL" id="NVO24813.1"/>
    </source>
</evidence>
<dbReference type="Pfam" id="PF01807">
    <property type="entry name" value="Zn_ribbon_DnaG"/>
    <property type="match status" value="1"/>
</dbReference>
<keyword evidence="6 12" id="KW-0479">Metal-binding</keyword>
<evidence type="ECO:0000256" key="3">
    <source>
        <dbReference type="ARBA" id="ARBA00022679"/>
    </source>
</evidence>
<feature type="region of interest" description="Disordered" evidence="13">
    <location>
        <begin position="621"/>
        <end position="642"/>
    </location>
</feature>
<evidence type="ECO:0000256" key="1">
    <source>
        <dbReference type="ARBA" id="ARBA00022478"/>
    </source>
</evidence>
<gene>
    <name evidence="12" type="primary">dnaG</name>
    <name evidence="15" type="ORF">HJ536_15745</name>
</gene>
<evidence type="ECO:0000256" key="6">
    <source>
        <dbReference type="ARBA" id="ARBA00022723"/>
    </source>
</evidence>
<dbReference type="Gene3D" id="3.90.580.10">
    <property type="entry name" value="Zinc finger, CHC2-type domain"/>
    <property type="match status" value="1"/>
</dbReference>
<dbReference type="SMART" id="SM00493">
    <property type="entry name" value="TOPRIM"/>
    <property type="match status" value="1"/>
</dbReference>
<comment type="cofactor">
    <cofactor evidence="12">
        <name>Zn(2+)</name>
        <dbReference type="ChEBI" id="CHEBI:29105"/>
    </cofactor>
    <text evidence="12">Binds 1 zinc ion per monomer.</text>
</comment>
<dbReference type="FunFam" id="3.40.1360.10:FF:000002">
    <property type="entry name" value="DNA primase"/>
    <property type="match status" value="1"/>
</dbReference>
<keyword evidence="10 12" id="KW-0238">DNA-binding</keyword>
<comment type="catalytic activity">
    <reaction evidence="12">
        <text>ssDNA + n NTP = ssDNA/pppN(pN)n-1 hybrid + (n-1) diphosphate.</text>
        <dbReference type="EC" id="2.7.7.101"/>
    </reaction>
</comment>
<evidence type="ECO:0000256" key="13">
    <source>
        <dbReference type="SAM" id="MobiDB-lite"/>
    </source>
</evidence>
<feature type="region of interest" description="Disordered" evidence="13">
    <location>
        <begin position="426"/>
        <end position="463"/>
    </location>
</feature>
<comment type="subunit">
    <text evidence="12">Monomer. Interacts with DnaB.</text>
</comment>
<dbReference type="PANTHER" id="PTHR30313:SF2">
    <property type="entry name" value="DNA PRIMASE"/>
    <property type="match status" value="1"/>
</dbReference>
<dbReference type="InterPro" id="IPR034151">
    <property type="entry name" value="TOPRIM_DnaG_bac"/>
</dbReference>
<evidence type="ECO:0000256" key="8">
    <source>
        <dbReference type="ARBA" id="ARBA00022833"/>
    </source>
</evidence>
<organism evidence="15 16">
    <name type="scientific">Donghicola mangrovi</name>
    <dbReference type="NCBI Taxonomy" id="2729614"/>
    <lineage>
        <taxon>Bacteria</taxon>
        <taxon>Pseudomonadati</taxon>
        <taxon>Pseudomonadota</taxon>
        <taxon>Alphaproteobacteria</taxon>
        <taxon>Rhodobacterales</taxon>
        <taxon>Roseobacteraceae</taxon>
        <taxon>Donghicola</taxon>
    </lineage>
</organism>
<dbReference type="GO" id="GO:1990077">
    <property type="term" value="C:primosome complex"/>
    <property type="evidence" value="ECO:0007669"/>
    <property type="project" value="UniProtKB-KW"/>
</dbReference>
<dbReference type="RefSeq" id="WP_177158441.1">
    <property type="nucleotide sequence ID" value="NZ_JABCJE010000009.1"/>
</dbReference>
<evidence type="ECO:0000256" key="2">
    <source>
        <dbReference type="ARBA" id="ARBA00022515"/>
    </source>
</evidence>
<evidence type="ECO:0000256" key="9">
    <source>
        <dbReference type="ARBA" id="ARBA00022842"/>
    </source>
</evidence>
<dbReference type="Pfam" id="PF08275">
    <property type="entry name" value="DNAG_N"/>
    <property type="match status" value="1"/>
</dbReference>
<dbReference type="AlphaFoldDB" id="A0A850Q782"/>
<sequence>MSLPPNFIDELRTRVSLSQVVGRKVVWSKKSNRAKGDWWASCPFHQEKSASFHVDDRKGFYYCFGCHAKGDALTFVQETENVGFMEAVEILAREAGMPMPARDPQAAKKADRRSVLVEVMEEAVRFYRMQLKTGAASEARAYLDRRGLGMKGQDRFEIGFAPDSWDALYNHLKGKGIADDLMIATGLCAQSDRGKGPYDRFRGRIMFPIRDARGRCISFGGRAMDPNAQAKYLNGPETELFDKGNSLYNHGPAREAVGKGQTLIVAEGYMDVIALALAGFEGAVAPLGTAITPEQLQLMWRISPEPVIALDGDKAGVRAAYRLVDVALPLLEAEKALRFCLLPEGQDPDDLIKAKGPSAMAEVLDGAMPLIDILWRRATEDQNFDSPERKAALDKRLREEIKQIRSPDLRTHYGHAIKDLRATLFGTRPDAPRSDAPRDWQPRQNNWQPRQGGRKPWGNAPAKPLGTTITSPLVQDENFEISFREAVILATIISTPLVLEEAMDLLEAMVCQSEDHRILRDTLLMMNGRSNAFRLELEAMVGPELLENLLGRSHITICPSVRRAGDLETATLTLKEETAKLKAAHGRLAEIAEATEELSGSADEAVTFRLHQAALAFDRASRAQQEDTTEYEKADNGLRVDRKEREALDGLLASLRNTSKH</sequence>